<evidence type="ECO:0000256" key="5">
    <source>
        <dbReference type="ARBA" id="ARBA00022747"/>
    </source>
</evidence>
<accession>A0A5B9DB90</accession>
<keyword evidence="6" id="KW-0238">DNA-binding</keyword>
<keyword evidence="4 8" id="KW-0949">S-adenosyl-L-methionine</keyword>
<feature type="domain" description="DNA methylase N-4/N-6" evidence="9">
    <location>
        <begin position="23"/>
        <end position="269"/>
    </location>
</feature>
<reference evidence="10 11" key="1">
    <citation type="journal article" date="2020" name="Nature">
        <title>Isolation of an archaeon at the prokaryote-eukaryote interface.</title>
        <authorList>
            <person name="Imachi H."/>
            <person name="Nobu M.K."/>
            <person name="Nakahara N."/>
            <person name="Morono Y."/>
            <person name="Ogawara M."/>
            <person name="Takaki Y."/>
            <person name="Takano Y."/>
            <person name="Uematsu K."/>
            <person name="Ikuta T."/>
            <person name="Ito M."/>
            <person name="Matsui Y."/>
            <person name="Miyazaki M."/>
            <person name="Murata K."/>
            <person name="Saito Y."/>
            <person name="Sakai S."/>
            <person name="Song C."/>
            <person name="Tasumi E."/>
            <person name="Yamanaka Y."/>
            <person name="Yamaguchi T."/>
            <person name="Kamagata Y."/>
            <person name="Tamaki H."/>
            <person name="Takai K."/>
        </authorList>
    </citation>
    <scope>NUCLEOTIDE SEQUENCE [LARGE SCALE GENOMIC DNA]</scope>
    <source>
        <strain evidence="10 11">MK-D1</strain>
    </source>
</reference>
<keyword evidence="11" id="KW-1185">Reference proteome</keyword>
<keyword evidence="5 8" id="KW-0680">Restriction system</keyword>
<dbReference type="GO" id="GO:0009307">
    <property type="term" value="P:DNA restriction-modification system"/>
    <property type="evidence" value="ECO:0007669"/>
    <property type="project" value="UniProtKB-KW"/>
</dbReference>
<dbReference type="SUPFAM" id="SSF53335">
    <property type="entry name" value="S-adenosyl-L-methionine-dependent methyltransferases"/>
    <property type="match status" value="1"/>
</dbReference>
<dbReference type="GO" id="GO:0015667">
    <property type="term" value="F:site-specific DNA-methyltransferase (cytosine-N4-specific) activity"/>
    <property type="evidence" value="ECO:0007669"/>
    <property type="project" value="UniProtKB-EC"/>
</dbReference>
<dbReference type="InterPro" id="IPR017985">
    <property type="entry name" value="MeTrfase_CN4_CS"/>
</dbReference>
<dbReference type="RefSeq" id="WP_147662991.1">
    <property type="nucleotide sequence ID" value="NZ_CP042905.2"/>
</dbReference>
<dbReference type="InterPro" id="IPR002941">
    <property type="entry name" value="DNA_methylase_N4/N6"/>
</dbReference>
<organism evidence="10 11">
    <name type="scientific">Promethearchaeum syntrophicum</name>
    <dbReference type="NCBI Taxonomy" id="2594042"/>
    <lineage>
        <taxon>Archaea</taxon>
        <taxon>Promethearchaeati</taxon>
        <taxon>Promethearchaeota</taxon>
        <taxon>Promethearchaeia</taxon>
        <taxon>Promethearchaeales</taxon>
        <taxon>Promethearchaeaceae</taxon>
        <taxon>Promethearchaeum</taxon>
    </lineage>
</organism>
<dbReference type="Proteomes" id="UP000321408">
    <property type="component" value="Chromosome"/>
</dbReference>
<dbReference type="EC" id="2.1.1.113" evidence="8"/>
<evidence type="ECO:0000313" key="10">
    <source>
        <dbReference type="EMBL" id="QEE16107.1"/>
    </source>
</evidence>
<reference evidence="10 11" key="2">
    <citation type="journal article" date="2024" name="Int. J. Syst. Evol. Microbiol.">
        <title>Promethearchaeum syntrophicum gen. nov., sp. nov., an anaerobic, obligately syntrophic archaeon, the first isolate of the lineage 'Asgard' archaea, and proposal of the new archaeal phylum Promethearchaeota phyl. nov. and kingdom Promethearchaeati regn. nov.</title>
        <authorList>
            <person name="Imachi H."/>
            <person name="Nobu M.K."/>
            <person name="Kato S."/>
            <person name="Takaki Y."/>
            <person name="Miyazaki M."/>
            <person name="Miyata M."/>
            <person name="Ogawara M."/>
            <person name="Saito Y."/>
            <person name="Sakai S."/>
            <person name="Tahara Y.O."/>
            <person name="Takano Y."/>
            <person name="Tasumi E."/>
            <person name="Uematsu K."/>
            <person name="Yoshimura T."/>
            <person name="Itoh T."/>
            <person name="Ohkuma M."/>
            <person name="Takai K."/>
        </authorList>
    </citation>
    <scope>NUCLEOTIDE SEQUENCE [LARGE SCALE GENOMIC DNA]</scope>
    <source>
        <strain evidence="10 11">MK-D1</strain>
    </source>
</reference>
<proteinExistence type="inferred from homology"/>
<dbReference type="InterPro" id="IPR029063">
    <property type="entry name" value="SAM-dependent_MTases_sf"/>
</dbReference>
<dbReference type="GO" id="GO:0008170">
    <property type="term" value="F:N-methyltransferase activity"/>
    <property type="evidence" value="ECO:0007669"/>
    <property type="project" value="InterPro"/>
</dbReference>
<dbReference type="GO" id="GO:0003677">
    <property type="term" value="F:DNA binding"/>
    <property type="evidence" value="ECO:0007669"/>
    <property type="project" value="UniProtKB-KW"/>
</dbReference>
<dbReference type="InterPro" id="IPR001091">
    <property type="entry name" value="RM_Methyltransferase"/>
</dbReference>
<evidence type="ECO:0000256" key="3">
    <source>
        <dbReference type="ARBA" id="ARBA00022679"/>
    </source>
</evidence>
<dbReference type="PANTHER" id="PTHR13370">
    <property type="entry name" value="RNA METHYLASE-RELATED"/>
    <property type="match status" value="1"/>
</dbReference>
<sequence>MNTSHKFIYKSADNLGEIKDESIELVITSPPYPMIEMWDEIFCNQNSKIKDALEKSESEKAFQLMHEELKKVWCELFRVIVPGGIVCINIGDATRTIDKKFQLFPSHARIIEHFLELGFQSLPEIIWRKQTNAPNKFMGSGMLPPGAYVTLEHEFILIFRKGNKRDFKEENRKINRRESSYFWEERNIWFSDIWDFKGISQNLNNKLTRKRSAAFPFELAYRLANMFSTKGDTILDPFLGTGTTSIAAMTSERNSIGIEIDISMKDIIESNIENLKPIANNYIKRRIKNHIDFINKRTKIKGPTKYNNEKLGFSVITKQETALKLNYLDNIRKRNENEYIVDYCENNPND</sequence>
<dbReference type="PROSITE" id="PS00093">
    <property type="entry name" value="N4_MTASE"/>
    <property type="match status" value="1"/>
</dbReference>
<comment type="similarity">
    <text evidence="1">Belongs to the N(4)/N(6)-methyltransferase family. N(4) subfamily.</text>
</comment>
<dbReference type="GO" id="GO:0032259">
    <property type="term" value="P:methylation"/>
    <property type="evidence" value="ECO:0007669"/>
    <property type="project" value="UniProtKB-KW"/>
</dbReference>
<evidence type="ECO:0000256" key="6">
    <source>
        <dbReference type="ARBA" id="ARBA00023125"/>
    </source>
</evidence>
<dbReference type="GO" id="GO:0005737">
    <property type="term" value="C:cytoplasm"/>
    <property type="evidence" value="ECO:0007669"/>
    <property type="project" value="TreeGrafter"/>
</dbReference>
<evidence type="ECO:0000259" key="9">
    <source>
        <dbReference type="Pfam" id="PF01555"/>
    </source>
</evidence>
<dbReference type="KEGG" id="psyt:DSAG12_01936"/>
<evidence type="ECO:0000256" key="8">
    <source>
        <dbReference type="RuleBase" id="RU362026"/>
    </source>
</evidence>
<dbReference type="PRINTS" id="PR00508">
    <property type="entry name" value="S21N4MTFRASE"/>
</dbReference>
<dbReference type="PANTHER" id="PTHR13370:SF3">
    <property type="entry name" value="TRNA (GUANINE(10)-N2)-METHYLTRANSFERASE HOMOLOG"/>
    <property type="match status" value="1"/>
</dbReference>
<keyword evidence="2 8" id="KW-0489">Methyltransferase</keyword>
<evidence type="ECO:0000256" key="2">
    <source>
        <dbReference type="ARBA" id="ARBA00022603"/>
    </source>
</evidence>
<dbReference type="Gene3D" id="3.40.50.150">
    <property type="entry name" value="Vaccinia Virus protein VP39"/>
    <property type="match status" value="1"/>
</dbReference>
<dbReference type="GeneID" id="41329928"/>
<dbReference type="REBASE" id="364680">
    <property type="entry name" value="M.AarMKD1ORF1936P"/>
</dbReference>
<evidence type="ECO:0000256" key="4">
    <source>
        <dbReference type="ARBA" id="ARBA00022691"/>
    </source>
</evidence>
<dbReference type="OrthoDB" id="38200at2157"/>
<evidence type="ECO:0000256" key="7">
    <source>
        <dbReference type="ARBA" id="ARBA00049120"/>
    </source>
</evidence>
<evidence type="ECO:0000256" key="1">
    <source>
        <dbReference type="ARBA" id="ARBA00010203"/>
    </source>
</evidence>
<keyword evidence="3" id="KW-0808">Transferase</keyword>
<dbReference type="AlphaFoldDB" id="A0A5B9DB90"/>
<comment type="catalytic activity">
    <reaction evidence="7 8">
        <text>a 2'-deoxycytidine in DNA + S-adenosyl-L-methionine = an N(4)-methyl-2'-deoxycytidine in DNA + S-adenosyl-L-homocysteine + H(+)</text>
        <dbReference type="Rhea" id="RHEA:16857"/>
        <dbReference type="Rhea" id="RHEA-COMP:11369"/>
        <dbReference type="Rhea" id="RHEA-COMP:13674"/>
        <dbReference type="ChEBI" id="CHEBI:15378"/>
        <dbReference type="ChEBI" id="CHEBI:57856"/>
        <dbReference type="ChEBI" id="CHEBI:59789"/>
        <dbReference type="ChEBI" id="CHEBI:85452"/>
        <dbReference type="ChEBI" id="CHEBI:137933"/>
        <dbReference type="EC" id="2.1.1.113"/>
    </reaction>
</comment>
<gene>
    <name evidence="10" type="ORF">DSAG12_01936</name>
</gene>
<protein>
    <recommendedName>
        <fullName evidence="8">Type II methyltransferase</fullName>
        <ecNumber evidence="8">2.1.1.113</ecNumber>
    </recommendedName>
    <alternativeName>
        <fullName evidence="8">N-4 cytosine-specific methyltransferase</fullName>
    </alternativeName>
</protein>
<dbReference type="EMBL" id="CP042905">
    <property type="protein sequence ID" value="QEE16107.1"/>
    <property type="molecule type" value="Genomic_DNA"/>
</dbReference>
<dbReference type="Pfam" id="PF01555">
    <property type="entry name" value="N6_N4_Mtase"/>
    <property type="match status" value="1"/>
</dbReference>
<evidence type="ECO:0000313" key="11">
    <source>
        <dbReference type="Proteomes" id="UP000321408"/>
    </source>
</evidence>
<name>A0A5B9DB90_9ARCH</name>